<keyword evidence="4 6" id="KW-0067">ATP-binding</keyword>
<keyword evidence="7" id="KW-1185">Reference proteome</keyword>
<dbReference type="SMART" id="SM00382">
    <property type="entry name" value="AAA"/>
    <property type="match status" value="1"/>
</dbReference>
<evidence type="ECO:0000313" key="7">
    <source>
        <dbReference type="Proteomes" id="UP001597040"/>
    </source>
</evidence>
<dbReference type="PANTHER" id="PTHR42711">
    <property type="entry name" value="ABC TRANSPORTER ATP-BINDING PROTEIN"/>
    <property type="match status" value="1"/>
</dbReference>
<dbReference type="InterPro" id="IPR027417">
    <property type="entry name" value="P-loop_NTPase"/>
</dbReference>
<sequence length="305" mass="34069">MTVLSTTNLTKRFGKFTALDGVNLEVNEGEIFGFIGPNGAGKSTTIRVLLGILKATEGETKIFGKDPWRDAVEIHKNIAYVPGDVNLWPNLTGGEVIDLFVKLRGGNNKSKREELIKKFDLDPSKKCRTYSKGNRQKVALVAAFASDAELYILDEPTSGLDPLMEQVFQKCVMNIKKEGKSVLLSSHILSEVEKLCDRVGIIRQGKLIETGTLSELRHLTRTNLFVETKEQISSLTEWKGVHHIEEKDKGMSFQVDSEEMDNVMKYITQYGIVKLESAPPKLEDLFMRHYEDEDKTVETGAGGVS</sequence>
<dbReference type="InterPro" id="IPR017871">
    <property type="entry name" value="ABC_transporter-like_CS"/>
</dbReference>
<dbReference type="InterPro" id="IPR050763">
    <property type="entry name" value="ABC_transporter_ATP-binding"/>
</dbReference>
<dbReference type="GO" id="GO:0005524">
    <property type="term" value="F:ATP binding"/>
    <property type="evidence" value="ECO:0007669"/>
    <property type="project" value="UniProtKB-KW"/>
</dbReference>
<organism evidence="6 7">
    <name type="scientific">Virgibacillus byunsanensis</name>
    <dbReference type="NCBI Taxonomy" id="570945"/>
    <lineage>
        <taxon>Bacteria</taxon>
        <taxon>Bacillati</taxon>
        <taxon>Bacillota</taxon>
        <taxon>Bacilli</taxon>
        <taxon>Bacillales</taxon>
        <taxon>Bacillaceae</taxon>
        <taxon>Virgibacillus</taxon>
    </lineage>
</organism>
<proteinExistence type="inferred from homology"/>
<accession>A0ABW3LKE3</accession>
<dbReference type="PROSITE" id="PS50893">
    <property type="entry name" value="ABC_TRANSPORTER_2"/>
    <property type="match status" value="1"/>
</dbReference>
<evidence type="ECO:0000256" key="4">
    <source>
        <dbReference type="ARBA" id="ARBA00022840"/>
    </source>
</evidence>
<reference evidence="7" key="1">
    <citation type="journal article" date="2019" name="Int. J. Syst. Evol. Microbiol.">
        <title>The Global Catalogue of Microorganisms (GCM) 10K type strain sequencing project: providing services to taxonomists for standard genome sequencing and annotation.</title>
        <authorList>
            <consortium name="The Broad Institute Genomics Platform"/>
            <consortium name="The Broad Institute Genome Sequencing Center for Infectious Disease"/>
            <person name="Wu L."/>
            <person name="Ma J."/>
        </authorList>
    </citation>
    <scope>NUCLEOTIDE SEQUENCE [LARGE SCALE GENOMIC DNA]</scope>
    <source>
        <strain evidence="7">CCUG 56754</strain>
    </source>
</reference>
<dbReference type="Gene3D" id="3.40.50.300">
    <property type="entry name" value="P-loop containing nucleotide triphosphate hydrolases"/>
    <property type="match status" value="1"/>
</dbReference>
<feature type="domain" description="ABC transporter" evidence="5">
    <location>
        <begin position="4"/>
        <end position="229"/>
    </location>
</feature>
<evidence type="ECO:0000256" key="1">
    <source>
        <dbReference type="ARBA" id="ARBA00005417"/>
    </source>
</evidence>
<dbReference type="CDD" id="cd03230">
    <property type="entry name" value="ABC_DR_subfamily_A"/>
    <property type="match status" value="1"/>
</dbReference>
<dbReference type="PROSITE" id="PS00211">
    <property type="entry name" value="ABC_TRANSPORTER_1"/>
    <property type="match status" value="1"/>
</dbReference>
<dbReference type="PANTHER" id="PTHR42711:SF5">
    <property type="entry name" value="ABC TRANSPORTER ATP-BINDING PROTEIN NATA"/>
    <property type="match status" value="1"/>
</dbReference>
<dbReference type="EMBL" id="JBHTKJ010000011">
    <property type="protein sequence ID" value="MFD1037749.1"/>
    <property type="molecule type" value="Genomic_DNA"/>
</dbReference>
<evidence type="ECO:0000259" key="5">
    <source>
        <dbReference type="PROSITE" id="PS50893"/>
    </source>
</evidence>
<evidence type="ECO:0000256" key="3">
    <source>
        <dbReference type="ARBA" id="ARBA00022741"/>
    </source>
</evidence>
<evidence type="ECO:0000313" key="6">
    <source>
        <dbReference type="EMBL" id="MFD1037749.1"/>
    </source>
</evidence>
<protein>
    <submittedName>
        <fullName evidence="6">ATP-binding cassette domain-containing protein</fullName>
    </submittedName>
</protein>
<name>A0ABW3LKE3_9BACI</name>
<keyword evidence="3" id="KW-0547">Nucleotide-binding</keyword>
<comment type="similarity">
    <text evidence="1">Belongs to the ABC transporter superfamily.</text>
</comment>
<dbReference type="InterPro" id="IPR025302">
    <property type="entry name" value="DrrA1/2-like_C"/>
</dbReference>
<keyword evidence="2" id="KW-0813">Transport</keyword>
<dbReference type="Pfam" id="PF13732">
    <property type="entry name" value="DrrA1-3_C"/>
    <property type="match status" value="1"/>
</dbReference>
<dbReference type="RefSeq" id="WP_390360100.1">
    <property type="nucleotide sequence ID" value="NZ_JBHTKJ010000011.1"/>
</dbReference>
<dbReference type="Proteomes" id="UP001597040">
    <property type="component" value="Unassembled WGS sequence"/>
</dbReference>
<dbReference type="SUPFAM" id="SSF52540">
    <property type="entry name" value="P-loop containing nucleoside triphosphate hydrolases"/>
    <property type="match status" value="1"/>
</dbReference>
<comment type="caution">
    <text evidence="6">The sequence shown here is derived from an EMBL/GenBank/DDBJ whole genome shotgun (WGS) entry which is preliminary data.</text>
</comment>
<evidence type="ECO:0000256" key="2">
    <source>
        <dbReference type="ARBA" id="ARBA00022448"/>
    </source>
</evidence>
<dbReference type="InterPro" id="IPR003593">
    <property type="entry name" value="AAA+_ATPase"/>
</dbReference>
<dbReference type="Pfam" id="PF00005">
    <property type="entry name" value="ABC_tran"/>
    <property type="match status" value="1"/>
</dbReference>
<gene>
    <name evidence="6" type="ORF">ACFQ3N_04905</name>
</gene>
<dbReference type="InterPro" id="IPR003439">
    <property type="entry name" value="ABC_transporter-like_ATP-bd"/>
</dbReference>